<sequence length="132" mass="14924">MIRTATSPSPLELMAVHVDCETFTLPTGAHVFSRGASANAIYAVRRGIVELVGEQGEKTCYRPGELFSYQDITWRELSHRSDAFARTPVEVLRLDRLRFLNLLHNHPTLAVQLIGQQHTRLREQRASGTCCY</sequence>
<evidence type="ECO:0000259" key="1">
    <source>
        <dbReference type="PROSITE" id="PS50042"/>
    </source>
</evidence>
<protein>
    <submittedName>
        <fullName evidence="2">Cyclic nucleotide-binding protein</fullName>
    </submittedName>
</protein>
<dbReference type="eggNOG" id="COG0664">
    <property type="taxonomic scope" value="Bacteria"/>
</dbReference>
<dbReference type="EMBL" id="CP003495">
    <property type="protein sequence ID" value="AFY29626.1"/>
    <property type="molecule type" value="Genomic_DNA"/>
</dbReference>
<dbReference type="PATRIC" id="fig|292564.3.peg.2393"/>
<dbReference type="AlphaFoldDB" id="K9PA59"/>
<evidence type="ECO:0000313" key="3">
    <source>
        <dbReference type="Proteomes" id="UP000010388"/>
    </source>
</evidence>
<dbReference type="PROSITE" id="PS50042">
    <property type="entry name" value="CNMP_BINDING_3"/>
    <property type="match status" value="1"/>
</dbReference>
<dbReference type="HOGENOM" id="CLU_127150_0_0_3"/>
<feature type="domain" description="Cyclic nucleotide-binding" evidence="1">
    <location>
        <begin position="2"/>
        <end position="103"/>
    </location>
</feature>
<dbReference type="CDD" id="cd00038">
    <property type="entry name" value="CAP_ED"/>
    <property type="match status" value="1"/>
</dbReference>
<dbReference type="Gene3D" id="2.60.120.10">
    <property type="entry name" value="Jelly Rolls"/>
    <property type="match status" value="1"/>
</dbReference>
<dbReference type="InterPro" id="IPR018490">
    <property type="entry name" value="cNMP-bd_dom_sf"/>
</dbReference>
<dbReference type="InterPro" id="IPR000595">
    <property type="entry name" value="cNMP-bd_dom"/>
</dbReference>
<reference evidence="3" key="1">
    <citation type="journal article" date="2013" name="Proc. Natl. Acad. Sci. U.S.A.">
        <title>Improving the coverage of the cyanobacterial phylum using diversity-driven genome sequencing.</title>
        <authorList>
            <person name="Shih P.M."/>
            <person name="Wu D."/>
            <person name="Latifi A."/>
            <person name="Axen S.D."/>
            <person name="Fewer D.P."/>
            <person name="Talla E."/>
            <person name="Calteau A."/>
            <person name="Cai F."/>
            <person name="Tandeau de Marsac N."/>
            <person name="Rippka R."/>
            <person name="Herdman M."/>
            <person name="Sivonen K."/>
            <person name="Coursin T."/>
            <person name="Laurent T."/>
            <person name="Goodwin L."/>
            <person name="Nolan M."/>
            <person name="Davenport K.W."/>
            <person name="Han C.S."/>
            <person name="Rubin E.M."/>
            <person name="Eisen J.A."/>
            <person name="Woyke T."/>
            <person name="Gugger M."/>
            <person name="Kerfeld C.A."/>
        </authorList>
    </citation>
    <scope>NUCLEOTIDE SEQUENCE [LARGE SCALE GENOMIC DNA]</scope>
    <source>
        <strain evidence="3">ATCC 27147 / PCC 6307</strain>
    </source>
</reference>
<accession>K9PA59</accession>
<dbReference type="Proteomes" id="UP000010388">
    <property type="component" value="Chromosome"/>
</dbReference>
<dbReference type="Pfam" id="PF00027">
    <property type="entry name" value="cNMP_binding"/>
    <property type="match status" value="1"/>
</dbReference>
<gene>
    <name evidence="2" type="ordered locus">Cyagr_2521</name>
</gene>
<evidence type="ECO:0000313" key="2">
    <source>
        <dbReference type="EMBL" id="AFY29626.1"/>
    </source>
</evidence>
<dbReference type="SMART" id="SM00100">
    <property type="entry name" value="cNMP"/>
    <property type="match status" value="1"/>
</dbReference>
<dbReference type="KEGG" id="cgc:Cyagr_2521"/>
<name>K9PA59_CYAGP</name>
<dbReference type="STRING" id="292564.Cyagr_2521"/>
<proteinExistence type="predicted"/>
<organism evidence="2 3">
    <name type="scientific">Cyanobium gracile (strain ATCC 27147 / PCC 6307)</name>
    <dbReference type="NCBI Taxonomy" id="292564"/>
    <lineage>
        <taxon>Bacteria</taxon>
        <taxon>Bacillati</taxon>
        <taxon>Cyanobacteriota</taxon>
        <taxon>Cyanophyceae</taxon>
        <taxon>Synechococcales</taxon>
        <taxon>Prochlorococcaceae</taxon>
        <taxon>Cyanobium</taxon>
    </lineage>
</organism>
<dbReference type="InterPro" id="IPR014710">
    <property type="entry name" value="RmlC-like_jellyroll"/>
</dbReference>
<dbReference type="SUPFAM" id="SSF51206">
    <property type="entry name" value="cAMP-binding domain-like"/>
    <property type="match status" value="1"/>
</dbReference>